<evidence type="ECO:0000313" key="5">
    <source>
        <dbReference type="EMBL" id="ANX03838.1"/>
    </source>
</evidence>
<keyword evidence="6" id="KW-1185">Reference proteome</keyword>
<keyword evidence="3" id="KW-1133">Transmembrane helix</keyword>
<dbReference type="Pfam" id="PF02719">
    <property type="entry name" value="Polysacc_synt_2"/>
    <property type="match status" value="1"/>
</dbReference>
<dbReference type="PANTHER" id="PTHR43318">
    <property type="entry name" value="UDP-N-ACETYLGLUCOSAMINE 4,6-DEHYDRATASE"/>
    <property type="match status" value="1"/>
</dbReference>
<feature type="domain" description="Polysaccharide biosynthesis protein CapD-like" evidence="4">
    <location>
        <begin position="275"/>
        <end position="556"/>
    </location>
</feature>
<evidence type="ECO:0000256" key="3">
    <source>
        <dbReference type="SAM" id="Phobius"/>
    </source>
</evidence>
<dbReference type="KEGG" id="gbi:PG2T_06270"/>
<dbReference type="PANTHER" id="PTHR43318:SF1">
    <property type="entry name" value="POLYSACCHARIDE BIOSYNTHESIS PROTEIN EPSC-RELATED"/>
    <property type="match status" value="1"/>
</dbReference>
<dbReference type="SUPFAM" id="SSF51735">
    <property type="entry name" value="NAD(P)-binding Rossmann-fold domains"/>
    <property type="match status" value="1"/>
</dbReference>
<dbReference type="InterPro" id="IPR051203">
    <property type="entry name" value="Polysaccharide_Synthase-Rel"/>
</dbReference>
<feature type="transmembrane region" description="Helical" evidence="3">
    <location>
        <begin position="71"/>
        <end position="93"/>
    </location>
</feature>
<dbReference type="InParanoid" id="A0A1B1YSM6"/>
<dbReference type="EMBL" id="CP014671">
    <property type="protein sequence ID" value="ANX03838.1"/>
    <property type="molecule type" value="Genomic_DNA"/>
</dbReference>
<feature type="transmembrane region" description="Helical" evidence="3">
    <location>
        <begin position="36"/>
        <end position="59"/>
    </location>
</feature>
<comment type="similarity">
    <text evidence="1">Belongs to the polysaccharide synthase family.</text>
</comment>
<accession>A0A1B1YSM6</accession>
<dbReference type="InterPro" id="IPR003869">
    <property type="entry name" value="Polysac_CapD-like"/>
</dbReference>
<dbReference type="STRING" id="1810504.PG2T_06270"/>
<sequence>MLVLLHDALVAVLAWLGAYAIRFNLTLPTAYVDDALSTLSWVVPLQVLIFWRFGLYRGLWRFASLPDLKRILRAVGLAAVLVPAILILGRIGALVPRSVLVLDPLLLVTLMSGSRLLYRLWKEHRLSLSGGDAVPVLVAGAGTAADMLLRELRRVGASWHVVGLLDDNPSLQGRHLQGVPVLGALDELVAWADKLGVRNVILALPAAPHAVRRRLGEACVNAGLAVQTVPGLDDLMHGRVAVGALRALELDDLLGRDPVQLDDSGLAAWLGPRCVLVTGAGGSIGSELARQIARFRPRRLVLLEQSEYALYQLRQEFEARYVGIELAWVIGDVKDGVLMERVLQQHRPALVFHAAAYKHVPLMEENPLEALRNNVLGTWTFGRAAVAAGVEKFVLVSTDKAVEPTSVMGASKRLAELVGQSLQRPGGTRFVAVRFGNVLGSSGSVVPRFRAQIESGGPITVTHPEVTRYFMSIPEAAQLVLQAGLMGEGGEIFLLDMGDPVKIVDLARLMLRLAGRNEAEIPIVYTGLRPGEKLFEDLHSPRAGVSGTPHPKLWRVSEPTLDGEQVARLLLDLKARVQAGDAAGARDWALALANGSARTAADPTPPAWRGVSPAS</sequence>
<protein>
    <submittedName>
        <fullName evidence="5">Multidrug MFS transporter</fullName>
    </submittedName>
</protein>
<dbReference type="Pfam" id="PF13727">
    <property type="entry name" value="CoA_binding_3"/>
    <property type="match status" value="1"/>
</dbReference>
<dbReference type="SUPFAM" id="SSF53335">
    <property type="entry name" value="S-adenosyl-L-methionine-dependent methyltransferases"/>
    <property type="match status" value="1"/>
</dbReference>
<evidence type="ECO:0000313" key="6">
    <source>
        <dbReference type="Proteomes" id="UP000092952"/>
    </source>
</evidence>
<dbReference type="AlphaFoldDB" id="A0A1B1YSM6"/>
<dbReference type="CDD" id="cd05237">
    <property type="entry name" value="UDP_invert_4-6DH_SDR_e"/>
    <property type="match status" value="1"/>
</dbReference>
<evidence type="ECO:0000259" key="4">
    <source>
        <dbReference type="Pfam" id="PF02719"/>
    </source>
</evidence>
<keyword evidence="3" id="KW-0812">Transmembrane</keyword>
<feature type="region of interest" description="Disordered" evidence="2">
    <location>
        <begin position="596"/>
        <end position="615"/>
    </location>
</feature>
<evidence type="ECO:0000256" key="2">
    <source>
        <dbReference type="SAM" id="MobiDB-lite"/>
    </source>
</evidence>
<dbReference type="Gene3D" id="3.40.50.720">
    <property type="entry name" value="NAD(P)-binding Rossmann-like Domain"/>
    <property type="match status" value="2"/>
</dbReference>
<name>A0A1B1YSM6_9GAMM</name>
<dbReference type="InterPro" id="IPR029063">
    <property type="entry name" value="SAM-dependent_MTases_sf"/>
</dbReference>
<dbReference type="Proteomes" id="UP000092952">
    <property type="component" value="Chromosome"/>
</dbReference>
<keyword evidence="3" id="KW-0472">Membrane</keyword>
<dbReference type="InterPro" id="IPR036291">
    <property type="entry name" value="NAD(P)-bd_dom_sf"/>
</dbReference>
<organism evidence="5 6">
    <name type="scientific">Immundisolibacter cernigliae</name>
    <dbReference type="NCBI Taxonomy" id="1810504"/>
    <lineage>
        <taxon>Bacteria</taxon>
        <taxon>Pseudomonadati</taxon>
        <taxon>Pseudomonadota</taxon>
        <taxon>Gammaproteobacteria</taxon>
        <taxon>Immundisolibacterales</taxon>
        <taxon>Immundisolibacteraceae</taxon>
        <taxon>Immundisolibacter</taxon>
    </lineage>
</organism>
<gene>
    <name evidence="5" type="ORF">PG2T_06270</name>
</gene>
<proteinExistence type="inferred from homology"/>
<evidence type="ECO:0000256" key="1">
    <source>
        <dbReference type="ARBA" id="ARBA00007430"/>
    </source>
</evidence>
<reference evidence="6" key="1">
    <citation type="submission" date="2016-03" db="EMBL/GenBank/DDBJ databases">
        <title>Complete genome sequence of Solimmundus cernigliae, representing a novel lineage of polycyclic aromatic hydrocarbon degraders within the Gammaproteobacteria.</title>
        <authorList>
            <person name="Singleton D.R."/>
            <person name="Dickey A.N."/>
            <person name="Scholl E.H."/>
            <person name="Wright F.A."/>
            <person name="Aitken M.D."/>
        </authorList>
    </citation>
    <scope>NUCLEOTIDE SEQUENCE [LARGE SCALE GENOMIC DNA]</scope>
    <source>
        <strain evidence="6">TR3.2</strain>
    </source>
</reference>